<evidence type="ECO:0000313" key="3">
    <source>
        <dbReference type="EMBL" id="NYE96358.1"/>
    </source>
</evidence>
<dbReference type="PANTHER" id="PTHR19136">
    <property type="entry name" value="MOLYBDENUM COFACTOR GUANYLYLTRANSFERASE"/>
    <property type="match status" value="1"/>
</dbReference>
<gene>
    <name evidence="3" type="ORF">FHU41_002608</name>
</gene>
<organism evidence="3 4">
    <name type="scientific">Psychromicrobium silvestre</name>
    <dbReference type="NCBI Taxonomy" id="1645614"/>
    <lineage>
        <taxon>Bacteria</taxon>
        <taxon>Bacillati</taxon>
        <taxon>Actinomycetota</taxon>
        <taxon>Actinomycetes</taxon>
        <taxon>Micrococcales</taxon>
        <taxon>Micrococcaceae</taxon>
        <taxon>Psychromicrobium</taxon>
    </lineage>
</organism>
<proteinExistence type="predicted"/>
<keyword evidence="1" id="KW-0808">Transferase</keyword>
<evidence type="ECO:0000313" key="4">
    <source>
        <dbReference type="Proteomes" id="UP000521748"/>
    </source>
</evidence>
<reference evidence="3 4" key="1">
    <citation type="submission" date="2020-07" db="EMBL/GenBank/DDBJ databases">
        <title>Sequencing the genomes of 1000 actinobacteria strains.</title>
        <authorList>
            <person name="Klenk H.-P."/>
        </authorList>
    </citation>
    <scope>NUCLEOTIDE SEQUENCE [LARGE SCALE GENOMIC DNA]</scope>
    <source>
        <strain evidence="3 4">DSM 102047</strain>
    </source>
</reference>
<sequence>MNPLPESPALAVLAGGKGSRLGGVLKAGLNYQGTPLLARLLSEVWEVSAGSGEATVVVGDAVVLRPLLSGLPGAEAVRWAREDPPFSGPVAALAAALPHLGPGFVLLLASDQPAAAEGVRALLQAAPGPDGVLLQDSEGRDQFLLGLYRVAALRRAVAQVIASGNSSQRLGAVIARLELARVLAPGRSAEDIDEWADAAQWGIEKGQ</sequence>
<dbReference type="RefSeq" id="WP_179390020.1">
    <property type="nucleotide sequence ID" value="NZ_JACBYQ010000002.1"/>
</dbReference>
<dbReference type="Pfam" id="PF12804">
    <property type="entry name" value="NTP_transf_3"/>
    <property type="match status" value="1"/>
</dbReference>
<protein>
    <submittedName>
        <fullName evidence="3">Molybdopterin-guanine dinucleotide biosynthesis protein A</fullName>
    </submittedName>
</protein>
<dbReference type="InterPro" id="IPR029044">
    <property type="entry name" value="Nucleotide-diphossugar_trans"/>
</dbReference>
<evidence type="ECO:0000259" key="2">
    <source>
        <dbReference type="Pfam" id="PF12804"/>
    </source>
</evidence>
<dbReference type="Gene3D" id="3.90.550.10">
    <property type="entry name" value="Spore Coat Polysaccharide Biosynthesis Protein SpsA, Chain A"/>
    <property type="match status" value="1"/>
</dbReference>
<accession>A0A7Y9LVG2</accession>
<dbReference type="AlphaFoldDB" id="A0A7Y9LVG2"/>
<dbReference type="InterPro" id="IPR025877">
    <property type="entry name" value="MobA-like_NTP_Trfase"/>
</dbReference>
<dbReference type="SUPFAM" id="SSF53448">
    <property type="entry name" value="Nucleotide-diphospho-sugar transferases"/>
    <property type="match status" value="1"/>
</dbReference>
<dbReference type="Proteomes" id="UP000521748">
    <property type="component" value="Unassembled WGS sequence"/>
</dbReference>
<evidence type="ECO:0000256" key="1">
    <source>
        <dbReference type="ARBA" id="ARBA00022679"/>
    </source>
</evidence>
<dbReference type="PANTHER" id="PTHR19136:SF81">
    <property type="entry name" value="MOLYBDENUM COFACTOR GUANYLYLTRANSFERASE"/>
    <property type="match status" value="1"/>
</dbReference>
<comment type="caution">
    <text evidence="3">The sequence shown here is derived from an EMBL/GenBank/DDBJ whole genome shotgun (WGS) entry which is preliminary data.</text>
</comment>
<keyword evidence="4" id="KW-1185">Reference proteome</keyword>
<dbReference type="GO" id="GO:0016779">
    <property type="term" value="F:nucleotidyltransferase activity"/>
    <property type="evidence" value="ECO:0007669"/>
    <property type="project" value="TreeGrafter"/>
</dbReference>
<feature type="domain" description="MobA-like NTP transferase" evidence="2">
    <location>
        <begin position="11"/>
        <end position="175"/>
    </location>
</feature>
<name>A0A7Y9LVG2_9MICC</name>
<dbReference type="EMBL" id="JACBYQ010000002">
    <property type="protein sequence ID" value="NYE96358.1"/>
    <property type="molecule type" value="Genomic_DNA"/>
</dbReference>